<name>A0A2P2E5L2_9PROT</name>
<dbReference type="InterPro" id="IPR003347">
    <property type="entry name" value="JmjC_dom"/>
</dbReference>
<evidence type="ECO:0000259" key="1">
    <source>
        <dbReference type="PROSITE" id="PS51184"/>
    </source>
</evidence>
<protein>
    <recommendedName>
        <fullName evidence="1">JmjC domain-containing protein</fullName>
    </recommendedName>
</protein>
<dbReference type="EMBL" id="BFBR01000001">
    <property type="protein sequence ID" value="GBF56351.1"/>
    <property type="molecule type" value="Genomic_DNA"/>
</dbReference>
<dbReference type="RefSeq" id="WP_108983251.1">
    <property type="nucleotide sequence ID" value="NZ_BFBR01000001.1"/>
</dbReference>
<dbReference type="PROSITE" id="PS51184">
    <property type="entry name" value="JMJC"/>
    <property type="match status" value="1"/>
</dbReference>
<feature type="domain" description="JmjC" evidence="1">
    <location>
        <begin position="103"/>
        <end position="248"/>
    </location>
</feature>
<sequence>MTTADPIVTWPKDVGDRFGRETLVLPHNLHQRQMFSDQGLIDLLDTYPREKLGVFTMGHDPVDWQSWQVGQAGDMGGKDLLAAVEAGRIWLNLRAVNQHLPAYDGLCEAIFADKEAHVSGLKTMKRDLGVLISSPNAQVFYHLDSPLVSLWQIRGTKHVRVYPPKAPFARPEQIEAVVLRETDEQIPFDPAWDKEAQEITLEPGMMVTWPQNAPHRIVNGPMVNVSLSVEFMTPAALLRANVIYANGVLRRRFQMEPEIQSGLDPRALGKFALARAFKAAGLQKAHEHRLVPSFDLRDHVPGTHPGRPG</sequence>
<dbReference type="Proteomes" id="UP000245086">
    <property type="component" value="Unassembled WGS sequence"/>
</dbReference>
<gene>
    <name evidence="2" type="ORF">PbB2_00006</name>
</gene>
<keyword evidence="3" id="KW-1185">Reference proteome</keyword>
<dbReference type="OrthoDB" id="7977346at2"/>
<evidence type="ECO:0000313" key="3">
    <source>
        <dbReference type="Proteomes" id="UP000245086"/>
    </source>
</evidence>
<reference evidence="2 3" key="1">
    <citation type="journal article" date="2018" name="Genome Announc.">
        <title>Draft Genome Sequence of "Candidatus Phycosocius bacilliformis," an Alphaproteobacterial Ectosymbiont of the Hydrocarbon-Producing Green Alga Botryococcus braunii.</title>
        <authorList>
            <person name="Tanabe Y."/>
            <person name="Yamaguchi H."/>
            <person name="Watanabe M.M."/>
        </authorList>
    </citation>
    <scope>NUCLEOTIDE SEQUENCE [LARGE SCALE GENOMIC DNA]</scope>
    <source>
        <strain evidence="2 3">BOTRYCO-2</strain>
    </source>
</reference>
<proteinExistence type="predicted"/>
<comment type="caution">
    <text evidence="2">The sequence shown here is derived from an EMBL/GenBank/DDBJ whole genome shotgun (WGS) entry which is preliminary data.</text>
</comment>
<dbReference type="SUPFAM" id="SSF51197">
    <property type="entry name" value="Clavaminate synthase-like"/>
    <property type="match status" value="1"/>
</dbReference>
<dbReference type="Gene3D" id="2.60.120.650">
    <property type="entry name" value="Cupin"/>
    <property type="match status" value="1"/>
</dbReference>
<evidence type="ECO:0000313" key="2">
    <source>
        <dbReference type="EMBL" id="GBF56351.1"/>
    </source>
</evidence>
<dbReference type="AlphaFoldDB" id="A0A2P2E5L2"/>
<organism evidence="2 3">
    <name type="scientific">Candidatus Phycosocius bacilliformis</name>
    <dbReference type="NCBI Taxonomy" id="1445552"/>
    <lineage>
        <taxon>Bacteria</taxon>
        <taxon>Pseudomonadati</taxon>
        <taxon>Pseudomonadota</taxon>
        <taxon>Alphaproteobacteria</taxon>
        <taxon>Caulobacterales</taxon>
        <taxon>Caulobacterales incertae sedis</taxon>
        <taxon>Candidatus Phycosocius</taxon>
    </lineage>
</organism>
<accession>A0A2P2E5L2</accession>